<dbReference type="PANTHER" id="PTHR43289">
    <property type="entry name" value="MITOGEN-ACTIVATED PROTEIN KINASE KINASE KINASE 20-RELATED"/>
    <property type="match status" value="1"/>
</dbReference>
<proteinExistence type="predicted"/>
<keyword evidence="6 14" id="KW-0812">Transmembrane</keyword>
<dbReference type="OrthoDB" id="9762169at2"/>
<evidence type="ECO:0000256" key="4">
    <source>
        <dbReference type="ARBA" id="ARBA00022527"/>
    </source>
</evidence>
<evidence type="ECO:0000313" key="17">
    <source>
        <dbReference type="EMBL" id="ORB10926.1"/>
    </source>
</evidence>
<protein>
    <recommendedName>
        <fullName evidence="2">non-specific serine/threonine protein kinase</fullName>
        <ecNumber evidence="2">2.7.11.1</ecNumber>
    </recommendedName>
</protein>
<name>A0A7I7PGI6_9MYCO</name>
<dbReference type="EMBL" id="AP022583">
    <property type="protein sequence ID" value="BBY07690.1"/>
    <property type="molecule type" value="Genomic_DNA"/>
</dbReference>
<keyword evidence="7 12" id="KW-0547">Nucleotide-binding</keyword>
<evidence type="ECO:0000256" key="10">
    <source>
        <dbReference type="ARBA" id="ARBA00022989"/>
    </source>
</evidence>
<dbReference type="SUPFAM" id="SSF56112">
    <property type="entry name" value="Protein kinase-like (PK-like)"/>
    <property type="match status" value="1"/>
</dbReference>
<evidence type="ECO:0000313" key="18">
    <source>
        <dbReference type="Proteomes" id="UP000192374"/>
    </source>
</evidence>
<feature type="compositionally biased region" description="Low complexity" evidence="13">
    <location>
        <begin position="369"/>
        <end position="390"/>
    </location>
</feature>
<reference evidence="17 18" key="1">
    <citation type="submission" date="2017-02" db="EMBL/GenBank/DDBJ databases">
        <title>The new phylogeny of genus Mycobacterium.</title>
        <authorList>
            <person name="Tortoli E."/>
            <person name="Trovato A."/>
            <person name="Cirillo D.M."/>
        </authorList>
    </citation>
    <scope>NUCLEOTIDE SEQUENCE [LARGE SCALE GENOMIC DNA]</scope>
    <source>
        <strain evidence="17 18">DSM 45145</strain>
    </source>
</reference>
<dbReference type="PRINTS" id="PR01217">
    <property type="entry name" value="PRICHEXTENSN"/>
</dbReference>
<evidence type="ECO:0000256" key="7">
    <source>
        <dbReference type="ARBA" id="ARBA00022741"/>
    </source>
</evidence>
<evidence type="ECO:0000256" key="5">
    <source>
        <dbReference type="ARBA" id="ARBA00022679"/>
    </source>
</evidence>
<evidence type="ECO:0000256" key="11">
    <source>
        <dbReference type="ARBA" id="ARBA00023136"/>
    </source>
</evidence>
<evidence type="ECO:0000256" key="9">
    <source>
        <dbReference type="ARBA" id="ARBA00022840"/>
    </source>
</evidence>
<dbReference type="FunFam" id="1.10.510.10:FF:000021">
    <property type="entry name" value="Serine/threonine protein kinase"/>
    <property type="match status" value="1"/>
</dbReference>
<dbReference type="Gene3D" id="1.10.510.10">
    <property type="entry name" value="Transferase(Phosphotransferase) domain 1"/>
    <property type="match status" value="1"/>
</dbReference>
<evidence type="ECO:0000313" key="16">
    <source>
        <dbReference type="EMBL" id="BBY07690.1"/>
    </source>
</evidence>
<dbReference type="GO" id="GO:0080090">
    <property type="term" value="P:regulation of primary metabolic process"/>
    <property type="evidence" value="ECO:0007669"/>
    <property type="project" value="UniProtKB-ARBA"/>
</dbReference>
<dbReference type="SMART" id="SM00220">
    <property type="entry name" value="S_TKc"/>
    <property type="match status" value="1"/>
</dbReference>
<feature type="compositionally biased region" description="Pro residues" evidence="13">
    <location>
        <begin position="280"/>
        <end position="297"/>
    </location>
</feature>
<keyword evidence="18" id="KW-1185">Reference proteome</keyword>
<keyword evidence="10 14" id="KW-1133">Transmembrane helix</keyword>
<evidence type="ECO:0000256" key="6">
    <source>
        <dbReference type="ARBA" id="ARBA00022692"/>
    </source>
</evidence>
<evidence type="ECO:0000259" key="15">
    <source>
        <dbReference type="PROSITE" id="PS50011"/>
    </source>
</evidence>
<reference evidence="16" key="3">
    <citation type="submission" date="2020-02" db="EMBL/GenBank/DDBJ databases">
        <authorList>
            <person name="Matsumoto Y."/>
            <person name="Motooka D."/>
            <person name="Nakamura S."/>
        </authorList>
    </citation>
    <scope>NUCLEOTIDE SEQUENCE</scope>
    <source>
        <strain evidence="16">JCM 16367</strain>
    </source>
</reference>
<dbReference type="GO" id="GO:0005886">
    <property type="term" value="C:plasma membrane"/>
    <property type="evidence" value="ECO:0007669"/>
    <property type="project" value="UniProtKB-SubCell"/>
</dbReference>
<dbReference type="InterPro" id="IPR008271">
    <property type="entry name" value="Ser/Thr_kinase_AS"/>
</dbReference>
<dbReference type="GO" id="GO:0005524">
    <property type="term" value="F:ATP binding"/>
    <property type="evidence" value="ECO:0007669"/>
    <property type="project" value="UniProtKB-UniRule"/>
</dbReference>
<sequence>MAGEVVGGRYELRGVLGRGGMAEVREAWDRRLRRVVAVKLLHPALTDVSEKRLRFEAEARAAGALASPHIVVVHDCGEHNGTPFIVMERLPGASLADEIARGPLPQPLVRDVLADVLAGLELAHDAGILHRDIKPGNILFSGSGGVKVTDFGIAKTAEAAYTMTGQIVGTLAYLSPERVSGRSATVSDDIYAVGVVGYEALTGRRPFIQKEIGALAHAILTEQPPPIATLRPDVKPELAAVIERAMARDPAQRFGSAREMRAALLGGEPLTAPPAQRDIPVPPPDVPPPVRPPDVPPPPVRPATKVLDAPLPPPTYPPPTPTYAPLITPAPATSRARKLWAAGAVVAALVLAVILLALGPPSSSPPTPVINTTAPVATTTTTTTTTTTPTFAPEPLQPAPPRHPGKGKGRGQGGD</sequence>
<dbReference type="InterPro" id="IPR017441">
    <property type="entry name" value="Protein_kinase_ATP_BS"/>
</dbReference>
<dbReference type="PROSITE" id="PS00107">
    <property type="entry name" value="PROTEIN_KINASE_ATP"/>
    <property type="match status" value="1"/>
</dbReference>
<keyword evidence="11 14" id="KW-0472">Membrane</keyword>
<evidence type="ECO:0000313" key="19">
    <source>
        <dbReference type="Proteomes" id="UP000466894"/>
    </source>
</evidence>
<comment type="subcellular location">
    <subcellularLocation>
        <location evidence="1">Cell membrane</location>
        <topology evidence="1">Single-pass membrane protein</topology>
    </subcellularLocation>
</comment>
<dbReference type="PROSITE" id="PS00108">
    <property type="entry name" value="PROTEIN_KINASE_ST"/>
    <property type="match status" value="1"/>
</dbReference>
<feature type="domain" description="Protein kinase" evidence="15">
    <location>
        <begin position="10"/>
        <end position="265"/>
    </location>
</feature>
<dbReference type="KEGG" id="mnv:MNVI_30080"/>
<dbReference type="InterPro" id="IPR011009">
    <property type="entry name" value="Kinase-like_dom_sf"/>
</dbReference>
<dbReference type="EC" id="2.7.11.1" evidence="2"/>
<keyword evidence="3" id="KW-1003">Cell membrane</keyword>
<evidence type="ECO:0000256" key="12">
    <source>
        <dbReference type="PROSITE-ProRule" id="PRU10141"/>
    </source>
</evidence>
<feature type="binding site" evidence="12">
    <location>
        <position position="39"/>
    </location>
    <ligand>
        <name>ATP</name>
        <dbReference type="ChEBI" id="CHEBI:30616"/>
    </ligand>
</feature>
<keyword evidence="4" id="KW-0723">Serine/threonine-protein kinase</keyword>
<evidence type="ECO:0000256" key="14">
    <source>
        <dbReference type="SAM" id="Phobius"/>
    </source>
</evidence>
<dbReference type="PROSITE" id="PS50011">
    <property type="entry name" value="PROTEIN_KINASE_DOM"/>
    <property type="match status" value="1"/>
</dbReference>
<reference evidence="16 19" key="2">
    <citation type="journal article" date="2019" name="Emerg. Microbes Infect.">
        <title>Comprehensive subspecies identification of 175 nontuberculous mycobacteria species based on 7547 genomic profiles.</title>
        <authorList>
            <person name="Matsumoto Y."/>
            <person name="Kinjo T."/>
            <person name="Motooka D."/>
            <person name="Nabeya D."/>
            <person name="Jung N."/>
            <person name="Uechi K."/>
            <person name="Horii T."/>
            <person name="Iida T."/>
            <person name="Fujita J."/>
            <person name="Nakamura S."/>
        </authorList>
    </citation>
    <scope>NUCLEOTIDE SEQUENCE [LARGE SCALE GENOMIC DNA]</scope>
    <source>
        <strain evidence="16 19">JCM 16367</strain>
    </source>
</reference>
<evidence type="ECO:0000256" key="8">
    <source>
        <dbReference type="ARBA" id="ARBA00022777"/>
    </source>
</evidence>
<dbReference type="EMBL" id="MVIC01000074">
    <property type="protein sequence ID" value="ORB10926.1"/>
    <property type="molecule type" value="Genomic_DNA"/>
</dbReference>
<keyword evidence="9 12" id="KW-0067">ATP-binding</keyword>
<evidence type="ECO:0000256" key="3">
    <source>
        <dbReference type="ARBA" id="ARBA00022475"/>
    </source>
</evidence>
<accession>A0A7I7PGI6</accession>
<dbReference type="GO" id="GO:0004674">
    <property type="term" value="F:protein serine/threonine kinase activity"/>
    <property type="evidence" value="ECO:0007669"/>
    <property type="project" value="UniProtKB-KW"/>
</dbReference>
<dbReference type="AlphaFoldDB" id="A0A7I7PGI6"/>
<keyword evidence="8" id="KW-0418">Kinase</keyword>
<evidence type="ECO:0000256" key="13">
    <source>
        <dbReference type="SAM" id="MobiDB-lite"/>
    </source>
</evidence>
<feature type="transmembrane region" description="Helical" evidence="14">
    <location>
        <begin position="339"/>
        <end position="358"/>
    </location>
</feature>
<organism evidence="16 19">
    <name type="scientific">Mycobacterium noviomagense</name>
    <dbReference type="NCBI Taxonomy" id="459858"/>
    <lineage>
        <taxon>Bacteria</taxon>
        <taxon>Bacillati</taxon>
        <taxon>Actinomycetota</taxon>
        <taxon>Actinomycetes</taxon>
        <taxon>Mycobacteriales</taxon>
        <taxon>Mycobacteriaceae</taxon>
        <taxon>Mycobacterium</taxon>
    </lineage>
</organism>
<gene>
    <name evidence="17" type="ORF">BST37_21775</name>
    <name evidence="16" type="ORF">MNVI_30080</name>
</gene>
<evidence type="ECO:0000256" key="2">
    <source>
        <dbReference type="ARBA" id="ARBA00012513"/>
    </source>
</evidence>
<dbReference type="CDD" id="cd14014">
    <property type="entry name" value="STKc_PknB_like"/>
    <property type="match status" value="1"/>
</dbReference>
<evidence type="ECO:0000256" key="1">
    <source>
        <dbReference type="ARBA" id="ARBA00004162"/>
    </source>
</evidence>
<dbReference type="InterPro" id="IPR000719">
    <property type="entry name" value="Prot_kinase_dom"/>
</dbReference>
<keyword evidence="5" id="KW-0808">Transferase</keyword>
<dbReference type="RefSeq" id="WP_083089998.1">
    <property type="nucleotide sequence ID" value="NZ_AP022583.1"/>
</dbReference>
<feature type="region of interest" description="Disordered" evidence="13">
    <location>
        <begin position="268"/>
        <end position="297"/>
    </location>
</feature>
<feature type="region of interest" description="Disordered" evidence="13">
    <location>
        <begin position="360"/>
        <end position="415"/>
    </location>
</feature>
<dbReference type="Proteomes" id="UP000192374">
    <property type="component" value="Unassembled WGS sequence"/>
</dbReference>
<dbReference type="Proteomes" id="UP000466894">
    <property type="component" value="Chromosome"/>
</dbReference>
<dbReference type="Gene3D" id="3.30.200.20">
    <property type="entry name" value="Phosphorylase Kinase, domain 1"/>
    <property type="match status" value="1"/>
</dbReference>
<dbReference type="PANTHER" id="PTHR43289:SF6">
    <property type="entry name" value="SERINE_THREONINE-PROTEIN KINASE NEKL-3"/>
    <property type="match status" value="1"/>
</dbReference>
<dbReference type="Pfam" id="PF00069">
    <property type="entry name" value="Pkinase"/>
    <property type="match status" value="1"/>
</dbReference>